<comment type="caution">
    <text evidence="1">The sequence shown here is derived from an EMBL/GenBank/DDBJ whole genome shotgun (WGS) entry which is preliminary data.</text>
</comment>
<gene>
    <name evidence="1" type="ORF">NGRA_1563</name>
</gene>
<keyword evidence="2" id="KW-1185">Reference proteome</keyword>
<accession>A0A9P6GZ95</accession>
<dbReference type="AlphaFoldDB" id="A0A9P6GZ95"/>
<sequence length="106" mass="12755">MYKEVLNTVLEEFRVKQRTEKFRMYKANQLSKERTRCFICDMFRHYARELRVEAKSLSSERQCLKRGLRQGVGGKKEVTFKGDLVKIDYKKKKVKKRIKMLISCKN</sequence>
<reference evidence="1 2" key="1">
    <citation type="journal article" date="2020" name="Genome Biol. Evol.">
        <title>Comparative genomics of strictly vertically transmitted, feminizing microsporidia endosymbionts of amphipod crustaceans.</title>
        <authorList>
            <person name="Cormier A."/>
            <person name="Chebbi M.A."/>
            <person name="Giraud I."/>
            <person name="Wattier R."/>
            <person name="Teixeira M."/>
            <person name="Gilbert C."/>
            <person name="Rigaud T."/>
            <person name="Cordaux R."/>
        </authorList>
    </citation>
    <scope>NUCLEOTIDE SEQUENCE [LARGE SCALE GENOMIC DNA]</scope>
    <source>
        <strain evidence="1 2">Ou3-Ou53</strain>
    </source>
</reference>
<protein>
    <submittedName>
        <fullName evidence="1">Uncharacterized protein</fullName>
    </submittedName>
</protein>
<dbReference type="Proteomes" id="UP000740883">
    <property type="component" value="Unassembled WGS sequence"/>
</dbReference>
<name>A0A9P6GZ95_9MICR</name>
<organism evidence="1 2">
    <name type="scientific">Nosema granulosis</name>
    <dbReference type="NCBI Taxonomy" id="83296"/>
    <lineage>
        <taxon>Eukaryota</taxon>
        <taxon>Fungi</taxon>
        <taxon>Fungi incertae sedis</taxon>
        <taxon>Microsporidia</taxon>
        <taxon>Nosematidae</taxon>
        <taxon>Nosema</taxon>
    </lineage>
</organism>
<dbReference type="EMBL" id="SBJO01000109">
    <property type="protein sequence ID" value="KAF9763033.1"/>
    <property type="molecule type" value="Genomic_DNA"/>
</dbReference>
<proteinExistence type="predicted"/>
<evidence type="ECO:0000313" key="1">
    <source>
        <dbReference type="EMBL" id="KAF9763033.1"/>
    </source>
</evidence>
<evidence type="ECO:0000313" key="2">
    <source>
        <dbReference type="Proteomes" id="UP000740883"/>
    </source>
</evidence>